<dbReference type="Pfam" id="PF17921">
    <property type="entry name" value="Integrase_H2C2"/>
    <property type="match status" value="1"/>
</dbReference>
<accession>A0A3R7PU43</accession>
<keyword evidence="7" id="KW-0695">RNA-directed DNA polymerase</keyword>
<dbReference type="PANTHER" id="PTHR37984:SF15">
    <property type="entry name" value="INTEGRASE CATALYTIC DOMAIN-CONTAINING PROTEIN"/>
    <property type="match status" value="1"/>
</dbReference>
<keyword evidence="3" id="KW-0548">Nucleotidyltransferase</keyword>
<evidence type="ECO:0000256" key="7">
    <source>
        <dbReference type="ARBA" id="ARBA00022918"/>
    </source>
</evidence>
<dbReference type="PANTHER" id="PTHR37984">
    <property type="entry name" value="PROTEIN CBG26694"/>
    <property type="match status" value="1"/>
</dbReference>
<dbReference type="OrthoDB" id="6373272at2759"/>
<dbReference type="GO" id="GO:0003676">
    <property type="term" value="F:nucleic acid binding"/>
    <property type="evidence" value="ECO:0007669"/>
    <property type="project" value="InterPro"/>
</dbReference>
<dbReference type="InterPro" id="IPR043502">
    <property type="entry name" value="DNA/RNA_pol_sf"/>
</dbReference>
<dbReference type="Gene3D" id="3.10.20.370">
    <property type="match status" value="1"/>
</dbReference>
<evidence type="ECO:0000313" key="11">
    <source>
        <dbReference type="Proteomes" id="UP000283509"/>
    </source>
</evidence>
<dbReference type="EC" id="2.7.7.49" evidence="1"/>
<dbReference type="InterPro" id="IPR038269">
    <property type="entry name" value="SCAN_sf"/>
</dbReference>
<evidence type="ECO:0000256" key="8">
    <source>
        <dbReference type="SAM" id="MobiDB-lite"/>
    </source>
</evidence>
<dbReference type="InterPro" id="IPR041588">
    <property type="entry name" value="Integrase_H2C2"/>
</dbReference>
<dbReference type="Pfam" id="PF00665">
    <property type="entry name" value="rve"/>
    <property type="match status" value="1"/>
</dbReference>
<dbReference type="CDD" id="cd09274">
    <property type="entry name" value="RNase_HI_RT_Ty3"/>
    <property type="match status" value="1"/>
</dbReference>
<feature type="region of interest" description="Disordered" evidence="8">
    <location>
        <begin position="27"/>
        <end position="64"/>
    </location>
</feature>
<reference evidence="10 11" key="2">
    <citation type="submission" date="2019-01" db="EMBL/GenBank/DDBJ databases">
        <title>The decoding of complex shrimp genome reveals the adaptation for benthos swimmer, frequently molting mechanism and breeding impact on genome.</title>
        <authorList>
            <person name="Sun Y."/>
            <person name="Gao Y."/>
            <person name="Yu Y."/>
        </authorList>
    </citation>
    <scope>NUCLEOTIDE SEQUENCE [LARGE SCALE GENOMIC DNA]</scope>
    <source>
        <tissue evidence="10">Muscle</tissue>
    </source>
</reference>
<dbReference type="Gene3D" id="1.10.4020.10">
    <property type="entry name" value="DNA breaking-rejoining enzymes"/>
    <property type="match status" value="1"/>
</dbReference>
<name>A0A3R7PU43_PENVA</name>
<evidence type="ECO:0000259" key="9">
    <source>
        <dbReference type="PROSITE" id="PS50994"/>
    </source>
</evidence>
<dbReference type="InterPro" id="IPR036397">
    <property type="entry name" value="RNaseH_sf"/>
</dbReference>
<dbReference type="Gene3D" id="3.10.10.10">
    <property type="entry name" value="HIV Type 1 Reverse Transcriptase, subunit A, domain 1"/>
    <property type="match status" value="1"/>
</dbReference>
<dbReference type="SUPFAM" id="SSF53098">
    <property type="entry name" value="Ribonuclease H-like"/>
    <property type="match status" value="1"/>
</dbReference>
<evidence type="ECO:0000256" key="6">
    <source>
        <dbReference type="ARBA" id="ARBA00022801"/>
    </source>
</evidence>
<keyword evidence="6" id="KW-0378">Hydrolase</keyword>
<dbReference type="InterPro" id="IPR012337">
    <property type="entry name" value="RNaseH-like_sf"/>
</dbReference>
<dbReference type="STRING" id="6689.A0A3R7PU43"/>
<dbReference type="EMBL" id="QCYY01000791">
    <property type="protein sequence ID" value="ROT82642.1"/>
    <property type="molecule type" value="Genomic_DNA"/>
</dbReference>
<dbReference type="GO" id="GO:0016787">
    <property type="term" value="F:hydrolase activity"/>
    <property type="evidence" value="ECO:0007669"/>
    <property type="project" value="UniProtKB-KW"/>
</dbReference>
<evidence type="ECO:0000256" key="3">
    <source>
        <dbReference type="ARBA" id="ARBA00022695"/>
    </source>
</evidence>
<dbReference type="FunFam" id="1.10.340.70:FF:000001">
    <property type="entry name" value="Retrovirus-related Pol polyprotein from transposon gypsy-like Protein"/>
    <property type="match status" value="1"/>
</dbReference>
<evidence type="ECO:0000313" key="10">
    <source>
        <dbReference type="EMBL" id="ROT82642.1"/>
    </source>
</evidence>
<proteinExistence type="predicted"/>
<dbReference type="InterPro" id="IPR043128">
    <property type="entry name" value="Rev_trsase/Diguanyl_cyclase"/>
</dbReference>
<dbReference type="GO" id="GO:0003964">
    <property type="term" value="F:RNA-directed DNA polymerase activity"/>
    <property type="evidence" value="ECO:0007669"/>
    <property type="project" value="UniProtKB-KW"/>
</dbReference>
<dbReference type="Gene3D" id="3.30.420.10">
    <property type="entry name" value="Ribonuclease H-like superfamily/Ribonuclease H"/>
    <property type="match status" value="1"/>
</dbReference>
<reference evidence="10 11" key="1">
    <citation type="submission" date="2018-04" db="EMBL/GenBank/DDBJ databases">
        <authorList>
            <person name="Zhang X."/>
            <person name="Yuan J."/>
            <person name="Li F."/>
            <person name="Xiang J."/>
        </authorList>
    </citation>
    <scope>NUCLEOTIDE SEQUENCE [LARGE SCALE GENOMIC DNA]</scope>
    <source>
        <tissue evidence="10">Muscle</tissue>
    </source>
</reference>
<keyword evidence="11" id="KW-1185">Reference proteome</keyword>
<dbReference type="SUPFAM" id="SSF47353">
    <property type="entry name" value="Retrovirus capsid dimerization domain-like"/>
    <property type="match status" value="1"/>
</dbReference>
<keyword evidence="4" id="KW-0540">Nuclease</keyword>
<dbReference type="Gene3D" id="3.30.70.270">
    <property type="match status" value="1"/>
</dbReference>
<evidence type="ECO:0000256" key="5">
    <source>
        <dbReference type="ARBA" id="ARBA00022759"/>
    </source>
</evidence>
<dbReference type="InterPro" id="IPR001584">
    <property type="entry name" value="Integrase_cat-core"/>
</dbReference>
<evidence type="ECO:0000256" key="4">
    <source>
        <dbReference type="ARBA" id="ARBA00022722"/>
    </source>
</evidence>
<dbReference type="InterPro" id="IPR041373">
    <property type="entry name" value="RT_RNaseH"/>
</dbReference>
<dbReference type="SUPFAM" id="SSF56672">
    <property type="entry name" value="DNA/RNA polymerases"/>
    <property type="match status" value="1"/>
</dbReference>
<organism evidence="10 11">
    <name type="scientific">Penaeus vannamei</name>
    <name type="common">Whiteleg shrimp</name>
    <name type="synonym">Litopenaeus vannamei</name>
    <dbReference type="NCBI Taxonomy" id="6689"/>
    <lineage>
        <taxon>Eukaryota</taxon>
        <taxon>Metazoa</taxon>
        <taxon>Ecdysozoa</taxon>
        <taxon>Arthropoda</taxon>
        <taxon>Crustacea</taxon>
        <taxon>Multicrustacea</taxon>
        <taxon>Malacostraca</taxon>
        <taxon>Eumalacostraca</taxon>
        <taxon>Eucarida</taxon>
        <taxon>Decapoda</taxon>
        <taxon>Dendrobranchiata</taxon>
        <taxon>Penaeoidea</taxon>
        <taxon>Penaeidae</taxon>
        <taxon>Penaeus</taxon>
    </lineage>
</organism>
<protein>
    <recommendedName>
        <fullName evidence="1">RNA-directed DNA polymerase</fullName>
        <ecNumber evidence="1">2.7.7.49</ecNumber>
    </recommendedName>
</protein>
<dbReference type="GO" id="GO:0042575">
    <property type="term" value="C:DNA polymerase complex"/>
    <property type="evidence" value="ECO:0007669"/>
    <property type="project" value="UniProtKB-ARBA"/>
</dbReference>
<dbReference type="InterPro" id="IPR050951">
    <property type="entry name" value="Retrovirus_Pol_polyprotein"/>
</dbReference>
<gene>
    <name evidence="10" type="ORF">C7M84_024174</name>
</gene>
<dbReference type="Pfam" id="PF17917">
    <property type="entry name" value="RT_RNaseH"/>
    <property type="match status" value="1"/>
</dbReference>
<keyword evidence="5" id="KW-0255">Endonuclease</keyword>
<dbReference type="AlphaFoldDB" id="A0A3R7PU43"/>
<sequence>MSAGVYVEEAKLMGLEDPMAIVDYVSKRQAEEREKNERGSVSVKRRKEKSGTGSQMKIEEEERNRRHQLEMVRVQTETNGGSPAQPSTLPHIRLPALKKSLFEGKPLEILHRLDASDKTYLSMKSALMRAYGLTVDEAKLQFNRAMMQDKETAAQFLVRLSGYLDQWLEKDGTPNTKEGLRDLVLRSQLEKSCPQDLVAQFKIHKTKTAEQMADKADAHFSAFGYHTRKQWKKPVSSLGSVGGVRVSVLRDNGSSGCVVKRRLCRHYQKHGEEEGELTPLTSVSDLINSQDIVQEQKSDSSLESVRRKLAEKSLNRSFNEETCFIERNKRIYRRVLALNGEERLQFVVPARYRLAVFRLGHHSALGGHMGQKKTLDRIQAEFFWPGMGQEISRLVRSCDICQKTSDRGRVKPAPLKPMPLISEPFERVAVDIVGPIHPRASDGCKYILTLVDFSTRWPEAVPLRNIDAVTVAEAMVEIFCRIGIPRQVLSDRGTQFTSAMMEEVLRLLSIKGLKTTPYHPMCNGLCERFNGTLKKMLKRMAAEQPKEWPRYLAPLLFAYREVPQSSLKFSPFELVYGRTVRGPLQILRELWDDSGVDIEVKTTYTYVIDLANRLQSTCDLAKQELLKAQETQKAYYDRKAKKTSKLGSTSTTTYICAAAVIPESECDDGPVTAQSWQTETIDNVKFRVLPFGLSNSPAVFNRVMRQVLQGVKGVEAFIDDILVHSSTFEEHLKILEEVFQRLRCANMTVKPNASQDGVGAVLMQETDGEIYPVAYHSRKLKSAERNYSTVEKELLAVVDGIKKYYFYLYGDKFLLETDHMPLESLRTSKNANARLMRWAMYLQQFNFAIRYIKGSANVGADFLSRLVENNWQDSEESLRSDQRGAQLCDGTKCMSR</sequence>
<keyword evidence="2" id="KW-0808">Transferase</keyword>
<dbReference type="GO" id="GO:0015074">
    <property type="term" value="P:DNA integration"/>
    <property type="evidence" value="ECO:0007669"/>
    <property type="project" value="InterPro"/>
</dbReference>
<feature type="domain" description="Integrase catalytic" evidence="9">
    <location>
        <begin position="420"/>
        <end position="579"/>
    </location>
</feature>
<dbReference type="FunFam" id="3.30.420.10:FF:000032">
    <property type="entry name" value="Retrovirus-related Pol polyprotein from transposon 297-like Protein"/>
    <property type="match status" value="1"/>
</dbReference>
<dbReference type="FunFam" id="3.10.20.370:FF:000001">
    <property type="entry name" value="Retrovirus-related Pol polyprotein from transposon 17.6-like protein"/>
    <property type="match status" value="1"/>
</dbReference>
<feature type="compositionally biased region" description="Basic and acidic residues" evidence="8">
    <location>
        <begin position="27"/>
        <end position="38"/>
    </location>
</feature>
<comment type="caution">
    <text evidence="10">The sequence shown here is derived from an EMBL/GenBank/DDBJ whole genome shotgun (WGS) entry which is preliminary data.</text>
</comment>
<dbReference type="Proteomes" id="UP000283509">
    <property type="component" value="Unassembled WGS sequence"/>
</dbReference>
<evidence type="ECO:0000256" key="2">
    <source>
        <dbReference type="ARBA" id="ARBA00022679"/>
    </source>
</evidence>
<dbReference type="Gene3D" id="1.10.340.70">
    <property type="match status" value="1"/>
</dbReference>
<evidence type="ECO:0000256" key="1">
    <source>
        <dbReference type="ARBA" id="ARBA00012493"/>
    </source>
</evidence>
<dbReference type="CDD" id="cd01647">
    <property type="entry name" value="RT_LTR"/>
    <property type="match status" value="1"/>
</dbReference>
<dbReference type="PROSITE" id="PS50994">
    <property type="entry name" value="INTEGRASE"/>
    <property type="match status" value="1"/>
</dbReference>
<dbReference type="GO" id="GO:0004519">
    <property type="term" value="F:endonuclease activity"/>
    <property type="evidence" value="ECO:0007669"/>
    <property type="project" value="UniProtKB-KW"/>
</dbReference>